<dbReference type="AlphaFoldDB" id="A0A1G6EF39"/>
<evidence type="ECO:0000259" key="1">
    <source>
        <dbReference type="Pfam" id="PF03033"/>
    </source>
</evidence>
<dbReference type="Pfam" id="PF06722">
    <property type="entry name" value="EryCIII-like_C"/>
    <property type="match status" value="1"/>
</dbReference>
<dbReference type="GO" id="GO:0033072">
    <property type="term" value="P:vancomycin biosynthetic process"/>
    <property type="evidence" value="ECO:0007669"/>
    <property type="project" value="UniProtKB-ARBA"/>
</dbReference>
<name>A0A1G6EF39_9HYPH</name>
<dbReference type="PANTHER" id="PTHR48050:SF13">
    <property type="entry name" value="STEROL 3-BETA-GLUCOSYLTRANSFERASE UGT80A2"/>
    <property type="match status" value="1"/>
</dbReference>
<dbReference type="InterPro" id="IPR010610">
    <property type="entry name" value="EryCIII-like_C"/>
</dbReference>
<dbReference type="CDD" id="cd03784">
    <property type="entry name" value="GT1_Gtf-like"/>
    <property type="match status" value="1"/>
</dbReference>
<accession>A0A1G6EF39</accession>
<protein>
    <submittedName>
        <fullName evidence="3">Sterol 3beta-glucosyltransferase</fullName>
    </submittedName>
</protein>
<organism evidence="3 4">
    <name type="scientific">Bauldia litoralis</name>
    <dbReference type="NCBI Taxonomy" id="665467"/>
    <lineage>
        <taxon>Bacteria</taxon>
        <taxon>Pseudomonadati</taxon>
        <taxon>Pseudomonadota</taxon>
        <taxon>Alphaproteobacteria</taxon>
        <taxon>Hyphomicrobiales</taxon>
        <taxon>Kaistiaceae</taxon>
        <taxon>Bauldia</taxon>
    </lineage>
</organism>
<dbReference type="RefSeq" id="WP_090880380.1">
    <property type="nucleotide sequence ID" value="NZ_FMXQ01000012.1"/>
</dbReference>
<dbReference type="FunFam" id="3.40.50.2000:FF:000009">
    <property type="entry name" value="Sterol 3-beta-glucosyltransferase UGT80A2"/>
    <property type="match status" value="1"/>
</dbReference>
<dbReference type="InterPro" id="IPR004276">
    <property type="entry name" value="GlycoTrans_28_N"/>
</dbReference>
<proteinExistence type="predicted"/>
<keyword evidence="4" id="KW-1185">Reference proteome</keyword>
<evidence type="ECO:0000313" key="3">
    <source>
        <dbReference type="EMBL" id="SDB56002.1"/>
    </source>
</evidence>
<reference evidence="3 4" key="1">
    <citation type="submission" date="2016-10" db="EMBL/GenBank/DDBJ databases">
        <authorList>
            <person name="de Groot N.N."/>
        </authorList>
    </citation>
    <scope>NUCLEOTIDE SEQUENCE [LARGE SCALE GENOMIC DNA]</scope>
    <source>
        <strain evidence="3 4">ATCC 35022</strain>
    </source>
</reference>
<dbReference type="Pfam" id="PF03033">
    <property type="entry name" value="Glyco_transf_28"/>
    <property type="match status" value="1"/>
</dbReference>
<dbReference type="Proteomes" id="UP000199071">
    <property type="component" value="Unassembled WGS sequence"/>
</dbReference>
<dbReference type="STRING" id="665467.SAMN02982931_04424"/>
<dbReference type="InterPro" id="IPR002213">
    <property type="entry name" value="UDP_glucos_trans"/>
</dbReference>
<dbReference type="GO" id="GO:0008194">
    <property type="term" value="F:UDP-glycosyltransferase activity"/>
    <property type="evidence" value="ECO:0007669"/>
    <property type="project" value="InterPro"/>
</dbReference>
<keyword evidence="3" id="KW-0808">Transferase</keyword>
<dbReference type="OrthoDB" id="9805366at2"/>
<dbReference type="EMBL" id="FMXQ01000012">
    <property type="protein sequence ID" value="SDB56002.1"/>
    <property type="molecule type" value="Genomic_DNA"/>
</dbReference>
<dbReference type="GO" id="GO:0016758">
    <property type="term" value="F:hexosyltransferase activity"/>
    <property type="evidence" value="ECO:0007669"/>
    <property type="project" value="InterPro"/>
</dbReference>
<dbReference type="SUPFAM" id="SSF53756">
    <property type="entry name" value="UDP-Glycosyltransferase/glycogen phosphorylase"/>
    <property type="match status" value="1"/>
</dbReference>
<evidence type="ECO:0000259" key="2">
    <source>
        <dbReference type="Pfam" id="PF06722"/>
    </source>
</evidence>
<gene>
    <name evidence="3" type="ORF">SAMN02982931_04424</name>
</gene>
<feature type="domain" description="Erythromycin biosynthesis protein CIII-like C-terminal" evidence="2">
    <location>
        <begin position="314"/>
        <end position="404"/>
    </location>
</feature>
<dbReference type="GO" id="GO:0005975">
    <property type="term" value="P:carbohydrate metabolic process"/>
    <property type="evidence" value="ECO:0007669"/>
    <property type="project" value="InterPro"/>
</dbReference>
<sequence length="439" mass="46001">MGGRTVLITTIGTRGDVEPFLALAKGLAGDGHAVAICTATRYRDGIEDAGIGFLPMTGALLDLMDTDDGRAALGGVGSIGAMRAGMRLARLVRPINRQMMADTLAAAETARPDVIVFHPKAMAAPHVAEWLGIPAILGVLQPMYTPTAAFPAAGFPALPLGGAYNRATYAMVRASFGLYRKPVNDFRRSLGLAPVRDRAAVLRPDTARPAMTLHAISRHVLARPADWPETAQLTGYWFLDPPESDWRPPPDLAAFLAAGEPPVHVGFGSMPSTDPAGRAALVVEALEQAGVRGLISSGWGGLAPQGHSPRILSIGAAPHAWLFPRMAAVVHHGGAGTAAAGFRAGVPCVICPFFGDQPFWARRSVDLGVGAPSIPQRKLTAERLAAAIRQAVSDPSIRQRAADLGRLIRDEDGVRSAIALVNAALGGKPGRATRSSTHD</sequence>
<dbReference type="Gene3D" id="3.40.50.2000">
    <property type="entry name" value="Glycogen Phosphorylase B"/>
    <property type="match status" value="2"/>
</dbReference>
<evidence type="ECO:0000313" key="4">
    <source>
        <dbReference type="Proteomes" id="UP000199071"/>
    </source>
</evidence>
<feature type="domain" description="Glycosyltransferase family 28 N-terminal" evidence="1">
    <location>
        <begin position="6"/>
        <end position="141"/>
    </location>
</feature>
<dbReference type="InterPro" id="IPR050426">
    <property type="entry name" value="Glycosyltransferase_28"/>
</dbReference>
<dbReference type="PANTHER" id="PTHR48050">
    <property type="entry name" value="STEROL 3-BETA-GLUCOSYLTRANSFERASE"/>
    <property type="match status" value="1"/>
</dbReference>